<organism evidence="2 3">
    <name type="scientific">Candidatus Methanobinarius endosymbioticus</name>
    <dbReference type="NCBI Taxonomy" id="2006182"/>
    <lineage>
        <taxon>Archaea</taxon>
        <taxon>Methanobacteriati</taxon>
        <taxon>Methanobacteriota</taxon>
        <taxon>Methanomada group</taxon>
        <taxon>Methanobacteria</taxon>
        <taxon>Methanobacteriales</taxon>
        <taxon>Methanobacteriaceae</taxon>
        <taxon>Candidatus Methanobinarius</taxon>
    </lineage>
</organism>
<reference evidence="2 3" key="1">
    <citation type="submission" date="2018-06" db="EMBL/GenBank/DDBJ databases">
        <title>Genomic insight into two independent archaeal endosymbiosis events.</title>
        <authorList>
            <person name="Lind A.E."/>
            <person name="Lewis W.H."/>
            <person name="Spang A."/>
            <person name="Guy L."/>
            <person name="Embley M.T."/>
            <person name="Ettema T.J.G."/>
        </authorList>
    </citation>
    <scope>NUCLEOTIDE SEQUENCE [LARGE SCALE GENOMIC DNA]</scope>
    <source>
        <strain evidence="2">NOE</strain>
    </source>
</reference>
<keyword evidence="1" id="KW-0812">Transmembrane</keyword>
<evidence type="ECO:0000256" key="1">
    <source>
        <dbReference type="SAM" id="Phobius"/>
    </source>
</evidence>
<dbReference type="Proteomes" id="UP000253099">
    <property type="component" value="Unassembled WGS sequence"/>
</dbReference>
<keyword evidence="1" id="KW-1133">Transmembrane helix</keyword>
<evidence type="ECO:0000313" key="2">
    <source>
        <dbReference type="EMBL" id="RBQ23517.1"/>
    </source>
</evidence>
<name>A0A366MBV1_9EURY</name>
<evidence type="ECO:0000313" key="3">
    <source>
        <dbReference type="Proteomes" id="UP000253099"/>
    </source>
</evidence>
<gene>
    <name evidence="2" type="ORF">ALNOE001_08720</name>
</gene>
<keyword evidence="1" id="KW-0472">Membrane</keyword>
<accession>A0A366MBV1</accession>
<feature type="transmembrane region" description="Helical" evidence="1">
    <location>
        <begin position="12"/>
        <end position="35"/>
    </location>
</feature>
<feature type="transmembrane region" description="Helical" evidence="1">
    <location>
        <begin position="47"/>
        <end position="67"/>
    </location>
</feature>
<keyword evidence="3" id="KW-1185">Reference proteome</keyword>
<dbReference type="EMBL" id="NIZT01000024">
    <property type="protein sequence ID" value="RBQ23517.1"/>
    <property type="molecule type" value="Genomic_DNA"/>
</dbReference>
<comment type="caution">
    <text evidence="2">The sequence shown here is derived from an EMBL/GenBank/DDBJ whole genome shotgun (WGS) entry which is preliminary data.</text>
</comment>
<dbReference type="AlphaFoldDB" id="A0A366MBV1"/>
<protein>
    <submittedName>
        <fullName evidence="2">Uncharacterized protein</fullName>
    </submittedName>
</protein>
<proteinExistence type="predicted"/>
<sequence length="98" mass="12211">MLSLNLKEKFIIFSILCIPFLIIEILYVYCLWIPDNSWFFNIDFLRIWFYSIFLIFVFIPFSEIILFKKGFILTENFTNMYIYFYMGEFNSFHWSIFR</sequence>